<evidence type="ECO:0000256" key="7">
    <source>
        <dbReference type="PIRSR" id="PIRSR639901-1"/>
    </source>
</evidence>
<dbReference type="Gene3D" id="2.60.120.380">
    <property type="match status" value="1"/>
</dbReference>
<accession>A0A923T7V3</accession>
<feature type="domain" description="3-deoxy-D-manno-octulosonic-acid transferase N-terminal" evidence="8">
    <location>
        <begin position="48"/>
        <end position="217"/>
    </location>
</feature>
<gene>
    <name evidence="9" type="ORF">H9S92_03860</name>
</gene>
<evidence type="ECO:0000256" key="4">
    <source>
        <dbReference type="ARBA" id="ARBA00022679"/>
    </source>
</evidence>
<comment type="caution">
    <text evidence="9">The sequence shown here is derived from an EMBL/GenBank/DDBJ whole genome shotgun (WGS) entry which is preliminary data.</text>
</comment>
<comment type="catalytic activity">
    <reaction evidence="6">
        <text>lipid IVA (E. coli) + CMP-3-deoxy-beta-D-manno-octulosonate = alpha-Kdo-(2-&gt;6)-lipid IVA (E. coli) + CMP + H(+)</text>
        <dbReference type="Rhea" id="RHEA:28066"/>
        <dbReference type="ChEBI" id="CHEBI:15378"/>
        <dbReference type="ChEBI" id="CHEBI:58603"/>
        <dbReference type="ChEBI" id="CHEBI:60364"/>
        <dbReference type="ChEBI" id="CHEBI:60377"/>
        <dbReference type="ChEBI" id="CHEBI:85987"/>
        <dbReference type="EC" id="2.4.99.12"/>
    </reaction>
</comment>
<comment type="pathway">
    <text evidence="1">Bacterial outer membrane biogenesis; LPS core biosynthesis.</text>
</comment>
<reference evidence="9" key="1">
    <citation type="submission" date="2020-08" db="EMBL/GenBank/DDBJ databases">
        <title>Lewinella bacteria from marine environments.</title>
        <authorList>
            <person name="Zhong Y."/>
        </authorList>
    </citation>
    <scope>NUCLEOTIDE SEQUENCE</scope>
    <source>
        <strain evidence="9">KCTC 42187</strain>
    </source>
</reference>
<organism evidence="9 10">
    <name type="scientific">Neolewinella lacunae</name>
    <dbReference type="NCBI Taxonomy" id="1517758"/>
    <lineage>
        <taxon>Bacteria</taxon>
        <taxon>Pseudomonadati</taxon>
        <taxon>Bacteroidota</taxon>
        <taxon>Saprospiria</taxon>
        <taxon>Saprospirales</taxon>
        <taxon>Lewinellaceae</taxon>
        <taxon>Neolewinella</taxon>
    </lineage>
</organism>
<dbReference type="PANTHER" id="PTHR42755">
    <property type="entry name" value="3-DEOXY-MANNO-OCTULOSONATE CYTIDYLYLTRANSFERASE"/>
    <property type="match status" value="1"/>
</dbReference>
<dbReference type="InterPro" id="IPR007507">
    <property type="entry name" value="Glycos_transf_N"/>
</dbReference>
<dbReference type="InterPro" id="IPR038107">
    <property type="entry name" value="Glycos_transf_N_sf"/>
</dbReference>
<evidence type="ECO:0000259" key="8">
    <source>
        <dbReference type="Pfam" id="PF04413"/>
    </source>
</evidence>
<dbReference type="Pfam" id="PF04413">
    <property type="entry name" value="Glycos_transf_N"/>
    <property type="match status" value="1"/>
</dbReference>
<name>A0A923T7V3_9BACT</name>
<evidence type="ECO:0000313" key="9">
    <source>
        <dbReference type="EMBL" id="MBC6993283.1"/>
    </source>
</evidence>
<dbReference type="GO" id="GO:0005886">
    <property type="term" value="C:plasma membrane"/>
    <property type="evidence" value="ECO:0007669"/>
    <property type="project" value="TreeGrafter"/>
</dbReference>
<evidence type="ECO:0000256" key="2">
    <source>
        <dbReference type="ARBA" id="ARBA00012621"/>
    </source>
</evidence>
<dbReference type="GO" id="GO:0043842">
    <property type="term" value="F:Kdo transferase activity"/>
    <property type="evidence" value="ECO:0007669"/>
    <property type="project" value="UniProtKB-EC"/>
</dbReference>
<dbReference type="Gene3D" id="3.40.50.2000">
    <property type="entry name" value="Glycogen Phosphorylase B"/>
    <property type="match status" value="1"/>
</dbReference>
<dbReference type="EC" id="2.4.99.12" evidence="2"/>
<dbReference type="RefSeq" id="WP_187465395.1">
    <property type="nucleotide sequence ID" value="NZ_JACSIT010000061.1"/>
</dbReference>
<evidence type="ECO:0000256" key="3">
    <source>
        <dbReference type="ARBA" id="ARBA00019077"/>
    </source>
</evidence>
<dbReference type="InterPro" id="IPR039901">
    <property type="entry name" value="Kdotransferase"/>
</dbReference>
<dbReference type="GO" id="GO:0009245">
    <property type="term" value="P:lipid A biosynthetic process"/>
    <property type="evidence" value="ECO:0007669"/>
    <property type="project" value="TreeGrafter"/>
</dbReference>
<protein>
    <recommendedName>
        <fullName evidence="3">3-deoxy-D-manno-octulosonic acid transferase</fullName>
        <ecNumber evidence="2">2.4.99.12</ecNumber>
    </recommendedName>
    <alternativeName>
        <fullName evidence="5">Lipid IV(A) 3-deoxy-D-manno-octulosonic acid transferase</fullName>
    </alternativeName>
</protein>
<dbReference type="AlphaFoldDB" id="A0A923T7V3"/>
<proteinExistence type="predicted"/>
<keyword evidence="4" id="KW-0808">Transferase</keyword>
<evidence type="ECO:0000313" key="10">
    <source>
        <dbReference type="Proteomes" id="UP000650081"/>
    </source>
</evidence>
<dbReference type="SUPFAM" id="SSF53756">
    <property type="entry name" value="UDP-Glycosyltransferase/glycogen phosphorylase"/>
    <property type="match status" value="1"/>
</dbReference>
<evidence type="ECO:0000256" key="1">
    <source>
        <dbReference type="ARBA" id="ARBA00004713"/>
    </source>
</evidence>
<evidence type="ECO:0000256" key="6">
    <source>
        <dbReference type="ARBA" id="ARBA00049183"/>
    </source>
</evidence>
<feature type="active site" description="Proton acceptor" evidence="7">
    <location>
        <position position="68"/>
    </location>
</feature>
<dbReference type="Gene3D" id="3.40.50.11720">
    <property type="entry name" value="3-Deoxy-D-manno-octulosonic-acid transferase, N-terminal domain"/>
    <property type="match status" value="1"/>
</dbReference>
<sequence length="709" mass="78236">MTGMYRVGTAAYHGMIALAARFGHRQARQWVRGRQNAPSARQIRDAINQQFGTTTPPVVWVHAASLGEWEQGRPVVEALRQFHPTWQFVLSFFSPSGYERCKDTDAVHHVTYLPPDGPKRAEEWTSDLRPSLAIFIKYEFWFFHLRALHRASVPTFLIAASFRPKQSFFRPSGDWWRAMLAFFTGIITQTEQDRELLTGPGKYPPERATVGGDPRMDRTLALAEAPFHDPIVEAFASGGLTIVAGSVWIDDLVIWWPVWQRMPASVRLILAPHQLVEKELAQTQVQWKAERYTKTSAAQVAGSRVLLLDTIGILSRVYRYGDLAYVGGGFRTGLHNTLEPLAYGLPTIFGPRHEKFPEAAAAIRGGGAFSVGSDAELFAVLEQLQQPGPREAAAQAQRRLAQSGAGAAVRTARQVMHWLALSLALLFWAIPGTCVRAQPEPLTRQSTFFLQNDRLESALNAAFEKGNLMVALAGVEWRRGLALVAGTCPTGESLALEVTLDANVNYAFLASAESGAYDVDLLLRDSNGQLLAQDTELDGTPILEFRPTQGGTYQLQVHAVSGPDPNSHLGLSLLRSGGWPVLERDFRTLSQVFFASVAGISKSTGAAWLQVSGQWCLFGYLLGEGRGETLRRIRPGPGKGYFVASGGNNFRDIDLYLADEEQRIVLVDTAPNAFPLLEYVFPASAPYELRVEVERSRNPGLLLLGLLKE</sequence>
<dbReference type="EMBL" id="JACSIT010000061">
    <property type="protein sequence ID" value="MBC6993283.1"/>
    <property type="molecule type" value="Genomic_DNA"/>
</dbReference>
<dbReference type="PANTHER" id="PTHR42755:SF1">
    <property type="entry name" value="3-DEOXY-D-MANNO-OCTULOSONIC ACID TRANSFERASE, MITOCHONDRIAL-RELATED"/>
    <property type="match status" value="1"/>
</dbReference>
<dbReference type="Proteomes" id="UP000650081">
    <property type="component" value="Unassembled WGS sequence"/>
</dbReference>
<evidence type="ECO:0000256" key="5">
    <source>
        <dbReference type="ARBA" id="ARBA00031445"/>
    </source>
</evidence>
<keyword evidence="10" id="KW-1185">Reference proteome</keyword>